<dbReference type="Pfam" id="PF00497">
    <property type="entry name" value="SBP_bac_3"/>
    <property type="match status" value="1"/>
</dbReference>
<keyword evidence="2" id="KW-0472">Membrane</keyword>
<gene>
    <name evidence="4" type="ORF">GXW78_17330</name>
</gene>
<feature type="transmembrane region" description="Helical" evidence="2">
    <location>
        <begin position="258"/>
        <end position="284"/>
    </location>
</feature>
<keyword evidence="1" id="KW-1003">Cell membrane</keyword>
<sequence length="974" mass="102688">MRDLPSWLKHTIFGWLAFWAAVHLYWGGFGFPEPITIRSLHLLVFTPPLFLLYPAFPGRSPANRPSVIDWIWAAASAAPHLWAFVNAGAINDRMEYVDPFTPLMMTLAIVCMVTMLEAIRRAVEPGLAWMTVGCLAYMQFGHLLPGVLNTRVFTPAEIMEAAWLVPTAGGVYGPLTGIVATTIAVFILFGAFMQGSGTGRLFANFGGAVAGRYTGGPAKVAVVSSGLFGTMSGSSVANVITTGAMTIPVMMRIGYKPAVAAGIESASSVGGALMPPVMGAAAFVMAEITNIPYGDIIVAAALGAVLYYFAILAAVHFEAKKIGIKPMALKDVPAWREVLQDVHLIIPIGVLVYLMMERWSGNFAAFCSTLAMIAVSMLRARTRMGWRAIVESLVNAGLTMAPLAVAIAASGVIVSVLTATGMVVAFGGIIKEMSGGNLGLLLVLLCITVLVLGLGIPTTPSYIIAAAIGVPQLLELGRPLGVDMLQAHMFIFYFAVIADATPPVAAAAFAAAAIAKASPTIASIHASRFGIAGFTVGFAFIYDPGIMLRGSLLDILSATAIQVFALTMITAAYAGYLLRPMGVVLRVILGLGGLFAAFGHVATGPVRLGIAVAVLGAIALLQLLASRKDTMIRTTALLLGLVLASPVLAQTVAPQQAGPTLSAVRARGVLNCGVSTGDPAWSQPDSQGVWQGLDADLCRAIAAAVLGDPSKVAWHPLTGQTRFAALSGGQIDALARTTTWTFLRDAVNGLNFTAPYFMDGQGFLVKVASGVEHARQLDGAAICIVSASTHELNLQDWARANNIRFQPVVFADKNEARIAYESGRCDAYTADSSQIAALRAAFPDPSAHRVLADRISKEPYAVAVRQGDDQWFDIVRFVVFGLMEAEELGVTRENAAQLAATSDRPAVQRLLGRTGDLGPAVGLDRAWLLNAIRAVGNYGEVYDRHLGANSPVGLPRGPNALWNAGGVLWSPPIR</sequence>
<comment type="caution">
    <text evidence="4">The sequence shown here is derived from an EMBL/GenBank/DDBJ whole genome shotgun (WGS) entry which is preliminary data.</text>
</comment>
<dbReference type="InterPro" id="IPR001638">
    <property type="entry name" value="Solute-binding_3/MltF_N"/>
</dbReference>
<feature type="transmembrane region" description="Helical" evidence="2">
    <location>
        <begin position="171"/>
        <end position="192"/>
    </location>
</feature>
<feature type="transmembrane region" description="Helical" evidence="2">
    <location>
        <begin position="362"/>
        <end position="378"/>
    </location>
</feature>
<dbReference type="Gene3D" id="3.40.190.10">
    <property type="entry name" value="Periplasmic binding protein-like II"/>
    <property type="match status" value="2"/>
</dbReference>
<keyword evidence="5" id="KW-1185">Reference proteome</keyword>
<evidence type="ECO:0000313" key="5">
    <source>
        <dbReference type="Proteomes" id="UP000698752"/>
    </source>
</evidence>
<feature type="transmembrane region" description="Helical" evidence="2">
    <location>
        <begin position="555"/>
        <end position="576"/>
    </location>
</feature>
<keyword evidence="1" id="KW-0997">Cell inner membrane</keyword>
<dbReference type="SUPFAM" id="SSF53850">
    <property type="entry name" value="Periplasmic binding protein-like II"/>
    <property type="match status" value="1"/>
</dbReference>
<evidence type="ECO:0000256" key="1">
    <source>
        <dbReference type="RuleBase" id="RU369079"/>
    </source>
</evidence>
<dbReference type="Proteomes" id="UP000698752">
    <property type="component" value="Unassembled WGS sequence"/>
</dbReference>
<name>A0ABS5EK88_9PROT</name>
<comment type="function">
    <text evidence="1">Part of the tripartite ATP-independent periplasmic (TRAP) transport system.</text>
</comment>
<dbReference type="PANTHER" id="PTHR43849">
    <property type="entry name" value="BLL3936 PROTEIN"/>
    <property type="match status" value="1"/>
</dbReference>
<feature type="transmembrane region" description="Helical" evidence="2">
    <location>
        <begin position="12"/>
        <end position="29"/>
    </location>
</feature>
<dbReference type="InterPro" id="IPR010656">
    <property type="entry name" value="DctM"/>
</dbReference>
<feature type="transmembrane region" description="Helical" evidence="2">
    <location>
        <begin position="526"/>
        <end position="543"/>
    </location>
</feature>
<feature type="transmembrane region" description="Helical" evidence="2">
    <location>
        <begin position="296"/>
        <end position="317"/>
    </location>
</feature>
<feature type="transmembrane region" description="Helical" evidence="2">
    <location>
        <begin position="636"/>
        <end position="653"/>
    </location>
</feature>
<proteinExistence type="predicted"/>
<keyword evidence="2" id="KW-1133">Transmembrane helix</keyword>
<organism evidence="4 5">
    <name type="scientific">Neoroseomonas terrae</name>
    <dbReference type="NCBI Taxonomy" id="424799"/>
    <lineage>
        <taxon>Bacteria</taxon>
        <taxon>Pseudomonadati</taxon>
        <taxon>Pseudomonadota</taxon>
        <taxon>Alphaproteobacteria</taxon>
        <taxon>Acetobacterales</taxon>
        <taxon>Acetobacteraceae</taxon>
        <taxon>Neoroseomonas</taxon>
    </lineage>
</organism>
<feature type="transmembrane region" description="Helical" evidence="2">
    <location>
        <begin position="67"/>
        <end position="85"/>
    </location>
</feature>
<evidence type="ECO:0000259" key="3">
    <source>
        <dbReference type="SMART" id="SM00062"/>
    </source>
</evidence>
<feature type="transmembrane region" description="Helical" evidence="2">
    <location>
        <begin position="100"/>
        <end position="119"/>
    </location>
</feature>
<dbReference type="NCBIfam" id="TIGR02123">
    <property type="entry name" value="TRAP_fused"/>
    <property type="match status" value="1"/>
</dbReference>
<feature type="domain" description="Solute-binding protein family 3/N-terminal" evidence="3">
    <location>
        <begin position="669"/>
        <end position="898"/>
    </location>
</feature>
<feature type="transmembrane region" description="Helical" evidence="2">
    <location>
        <begin position="442"/>
        <end position="470"/>
    </location>
</feature>
<dbReference type="PANTHER" id="PTHR43849:SF2">
    <property type="entry name" value="BLL3936 PROTEIN"/>
    <property type="match status" value="1"/>
</dbReference>
<feature type="transmembrane region" description="Helical" evidence="2">
    <location>
        <begin position="583"/>
        <end position="602"/>
    </location>
</feature>
<evidence type="ECO:0000313" key="4">
    <source>
        <dbReference type="EMBL" id="MBR0651436.1"/>
    </source>
</evidence>
<keyword evidence="2" id="KW-0812">Transmembrane</keyword>
<feature type="transmembrane region" description="Helical" evidence="2">
    <location>
        <begin position="35"/>
        <end position="55"/>
    </location>
</feature>
<dbReference type="RefSeq" id="WP_211870102.1">
    <property type="nucleotide sequence ID" value="NZ_JAAEDI010000018.1"/>
</dbReference>
<dbReference type="CDD" id="cd13692">
    <property type="entry name" value="PBP2_BztA"/>
    <property type="match status" value="1"/>
</dbReference>
<reference evidence="5" key="1">
    <citation type="journal article" date="2021" name="Syst. Appl. Microbiol.">
        <title>Roseomonas hellenica sp. nov., isolated from roots of wild-growing Alkanna tinctoria.</title>
        <authorList>
            <person name="Rat A."/>
            <person name="Naranjo H.D."/>
            <person name="Lebbe L."/>
            <person name="Cnockaert M."/>
            <person name="Krigas N."/>
            <person name="Grigoriadou K."/>
            <person name="Maloupa E."/>
            <person name="Willems A."/>
        </authorList>
    </citation>
    <scope>NUCLEOTIDE SEQUENCE [LARGE SCALE GENOMIC DNA]</scope>
    <source>
        <strain evidence="5">LMG 31159</strain>
    </source>
</reference>
<dbReference type="EMBL" id="JAAEDI010000018">
    <property type="protein sequence ID" value="MBR0651436.1"/>
    <property type="molecule type" value="Genomic_DNA"/>
</dbReference>
<keyword evidence="1" id="KW-0813">Transport</keyword>
<accession>A0ABS5EK88</accession>
<feature type="transmembrane region" description="Helical" evidence="2">
    <location>
        <begin position="411"/>
        <end position="430"/>
    </location>
</feature>
<dbReference type="Pfam" id="PF06808">
    <property type="entry name" value="DctM"/>
    <property type="match status" value="1"/>
</dbReference>
<feature type="transmembrane region" description="Helical" evidence="2">
    <location>
        <begin position="608"/>
        <end position="624"/>
    </location>
</feature>
<feature type="transmembrane region" description="Helical" evidence="2">
    <location>
        <begin position="490"/>
        <end position="514"/>
    </location>
</feature>
<evidence type="ECO:0000256" key="2">
    <source>
        <dbReference type="SAM" id="Phobius"/>
    </source>
</evidence>
<dbReference type="InterPro" id="IPR011853">
    <property type="entry name" value="TRAP_DctM-Dct_fused"/>
</dbReference>
<protein>
    <submittedName>
        <fullName evidence="4">TRAP transporter fused permease subunit</fullName>
    </submittedName>
</protein>
<dbReference type="SMART" id="SM00062">
    <property type="entry name" value="PBPb"/>
    <property type="match status" value="1"/>
</dbReference>
<feature type="transmembrane region" description="Helical" evidence="2">
    <location>
        <begin position="126"/>
        <end position="144"/>
    </location>
</feature>
<comment type="subcellular location">
    <subcellularLocation>
        <location evidence="1">Cell inner membrane</location>
        <topology evidence="1">Multi-pass membrane protein</topology>
    </subcellularLocation>
</comment>